<dbReference type="Gene3D" id="2.40.170.20">
    <property type="entry name" value="TonB-dependent receptor, beta-barrel domain"/>
    <property type="match status" value="1"/>
</dbReference>
<evidence type="ECO:0000256" key="8">
    <source>
        <dbReference type="PROSITE-ProRule" id="PRU01360"/>
    </source>
</evidence>
<protein>
    <submittedName>
        <fullName evidence="12">TonB-dependent receptor</fullName>
    </submittedName>
</protein>
<dbReference type="Pfam" id="PF13715">
    <property type="entry name" value="CarbopepD_reg_2"/>
    <property type="match status" value="1"/>
</dbReference>
<dbReference type="InterPro" id="IPR013783">
    <property type="entry name" value="Ig-like_fold"/>
</dbReference>
<dbReference type="InterPro" id="IPR000531">
    <property type="entry name" value="Beta-barrel_TonB"/>
</dbReference>
<accession>C6XSY2</accession>
<dbReference type="Gene3D" id="2.60.40.10">
    <property type="entry name" value="Immunoglobulins"/>
    <property type="match status" value="1"/>
</dbReference>
<dbReference type="AlphaFoldDB" id="C6XSY2"/>
<name>C6XSY2_PEDHD</name>
<comment type="subcellular location">
    <subcellularLocation>
        <location evidence="1 8">Cell outer membrane</location>
        <topology evidence="1 8">Multi-pass membrane protein</topology>
    </subcellularLocation>
</comment>
<evidence type="ECO:0000259" key="10">
    <source>
        <dbReference type="Pfam" id="PF00593"/>
    </source>
</evidence>
<gene>
    <name evidence="12" type="ordered locus">Phep_1328</name>
</gene>
<evidence type="ECO:0000256" key="3">
    <source>
        <dbReference type="ARBA" id="ARBA00022452"/>
    </source>
</evidence>
<dbReference type="InterPro" id="IPR037066">
    <property type="entry name" value="Plug_dom_sf"/>
</dbReference>
<dbReference type="Pfam" id="PF07715">
    <property type="entry name" value="Plug"/>
    <property type="match status" value="1"/>
</dbReference>
<keyword evidence="7 8" id="KW-0998">Cell outer membrane</keyword>
<dbReference type="InterPro" id="IPR012910">
    <property type="entry name" value="Plug_dom"/>
</dbReference>
<keyword evidence="6 8" id="KW-0472">Membrane</keyword>
<evidence type="ECO:0000256" key="1">
    <source>
        <dbReference type="ARBA" id="ARBA00004571"/>
    </source>
</evidence>
<keyword evidence="3 8" id="KW-1134">Transmembrane beta strand</keyword>
<dbReference type="OrthoDB" id="9758472at2"/>
<evidence type="ECO:0000259" key="11">
    <source>
        <dbReference type="Pfam" id="PF07715"/>
    </source>
</evidence>
<feature type="domain" description="TonB-dependent receptor-like beta-barrel" evidence="10">
    <location>
        <begin position="346"/>
        <end position="764"/>
    </location>
</feature>
<evidence type="ECO:0000256" key="9">
    <source>
        <dbReference type="RuleBase" id="RU003357"/>
    </source>
</evidence>
<evidence type="ECO:0000256" key="6">
    <source>
        <dbReference type="ARBA" id="ARBA00023136"/>
    </source>
</evidence>
<dbReference type="HOGENOM" id="CLU_392684_0_0_10"/>
<dbReference type="Pfam" id="PF00593">
    <property type="entry name" value="TonB_dep_Rec_b-barrel"/>
    <property type="match status" value="1"/>
</dbReference>
<evidence type="ECO:0000256" key="2">
    <source>
        <dbReference type="ARBA" id="ARBA00022448"/>
    </source>
</evidence>
<evidence type="ECO:0000256" key="4">
    <source>
        <dbReference type="ARBA" id="ARBA00022692"/>
    </source>
</evidence>
<dbReference type="Gene3D" id="2.170.130.10">
    <property type="entry name" value="TonB-dependent receptor, plug domain"/>
    <property type="match status" value="1"/>
</dbReference>
<dbReference type="GO" id="GO:0009279">
    <property type="term" value="C:cell outer membrane"/>
    <property type="evidence" value="ECO:0007669"/>
    <property type="project" value="UniProtKB-SubCell"/>
</dbReference>
<dbReference type="PROSITE" id="PS52016">
    <property type="entry name" value="TONB_DEPENDENT_REC_3"/>
    <property type="match status" value="1"/>
</dbReference>
<comment type="similarity">
    <text evidence="8 9">Belongs to the TonB-dependent receptor family.</text>
</comment>
<dbReference type="STRING" id="485917.Phep_1328"/>
<evidence type="ECO:0000313" key="13">
    <source>
        <dbReference type="Proteomes" id="UP000000852"/>
    </source>
</evidence>
<dbReference type="SUPFAM" id="SSF49464">
    <property type="entry name" value="Carboxypeptidase regulatory domain-like"/>
    <property type="match status" value="1"/>
</dbReference>
<dbReference type="PANTHER" id="PTHR30442">
    <property type="entry name" value="IRON III DICITRATE TRANSPORT PROTEIN FECA"/>
    <property type="match status" value="1"/>
</dbReference>
<evidence type="ECO:0000313" key="12">
    <source>
        <dbReference type="EMBL" id="ACU03543.1"/>
    </source>
</evidence>
<dbReference type="Proteomes" id="UP000000852">
    <property type="component" value="Chromosome"/>
</dbReference>
<keyword evidence="2 8" id="KW-0813">Transport</keyword>
<dbReference type="InterPro" id="IPR008969">
    <property type="entry name" value="CarboxyPept-like_regulatory"/>
</dbReference>
<keyword evidence="5 9" id="KW-0798">TonB box</keyword>
<keyword evidence="12" id="KW-0675">Receptor</keyword>
<reference evidence="12 13" key="1">
    <citation type="journal article" date="2009" name="Stand. Genomic Sci.">
        <title>Complete genome sequence of Pedobacter heparinus type strain (HIM 762-3).</title>
        <authorList>
            <person name="Han C."/>
            <person name="Spring S."/>
            <person name="Lapidus A."/>
            <person name="Del Rio T.G."/>
            <person name="Tice H."/>
            <person name="Copeland A."/>
            <person name="Cheng J.F."/>
            <person name="Lucas S."/>
            <person name="Chen F."/>
            <person name="Nolan M."/>
            <person name="Bruce D."/>
            <person name="Goodwin L."/>
            <person name="Pitluck S."/>
            <person name="Ivanova N."/>
            <person name="Mavromatis K."/>
            <person name="Mikhailova N."/>
            <person name="Pati A."/>
            <person name="Chen A."/>
            <person name="Palaniappan K."/>
            <person name="Land M."/>
            <person name="Hauser L."/>
            <person name="Chang Y.J."/>
            <person name="Jeffries C.C."/>
            <person name="Saunders E."/>
            <person name="Chertkov O."/>
            <person name="Brettin T."/>
            <person name="Goker M."/>
            <person name="Rohde M."/>
            <person name="Bristow J."/>
            <person name="Eisen J.A."/>
            <person name="Markowitz V."/>
            <person name="Hugenholtz P."/>
            <person name="Kyrpides N.C."/>
            <person name="Klenk H.P."/>
            <person name="Detter J.C."/>
        </authorList>
    </citation>
    <scope>NUCLEOTIDE SEQUENCE [LARGE SCALE GENOMIC DNA]</scope>
    <source>
        <strain evidence="13">ATCC 13125 / DSM 2366 / CIP 104194 / JCM 7457 / NBRC 12017 / NCIMB 9290 / NRRL B-14731 / HIM 762-3</strain>
    </source>
</reference>
<dbReference type="PANTHER" id="PTHR30442:SF0">
    <property type="entry name" value="FE(3+) DICITRATE TRANSPORT PROTEIN FECA"/>
    <property type="match status" value="1"/>
</dbReference>
<dbReference type="SUPFAM" id="SSF56935">
    <property type="entry name" value="Porins"/>
    <property type="match status" value="1"/>
</dbReference>
<dbReference type="GO" id="GO:0033214">
    <property type="term" value="P:siderophore-iron import into cell"/>
    <property type="evidence" value="ECO:0007669"/>
    <property type="project" value="TreeGrafter"/>
</dbReference>
<dbReference type="RefSeq" id="WP_012781487.1">
    <property type="nucleotide sequence ID" value="NC_013061.1"/>
</dbReference>
<sequence length="798" mass="90116">MRITGILFFCLLPFFIRAQQLEISGKIKFRETAAEGATITLTTVNQRRISDANGGFSFKGLPSGKYHVRVSFTGARRFDQTVEIKDKSIDIVVTLEEAQAVQLDEVDVTRVNDRVADKLMQVEGTAIYAGKKTEVINLKNINANLATNNARQVYARIAGLNIWEYDGAGLQLGIGGRGLNPSRVSNFNMRQNGYDISADALGYPESYYTPPTETLDRIEIVRGAASLQYGTQFGGMINFKMKKGPTDKQLEFTSRQTLGSFGFFNSFNSVGGQVKKLNYYAFYQYKKGDSWRPNGHFDQNTAYAHLDYAFTNKLKLTAEYTHMDYLAQQPGGLTDEQFEADPSVSVRARNWFKVKWNLFNLSLDYQLGEHTKLNWINYHLAAGREALGVLSYINRPDPGEGTPRDLMADKYDNYGSELRVLHQYSLFNNQTSSLLIGARAYKGLTFKKQGDADTGLGPDFNFLNSQPNKSDFRFPGTNLALFAENIFQITSKLSITPGARFEYIYTGAKGNYTQFQFGVPDLTRTDNKSNPRSFVLFGIGTSYKPHPTIELYANISQNYRSINFTDLRVQNQNARVDSLLKDERGYTADGGVRGNLKDWLYYDLSVFYLKYNDRIGSVFTTDANNMIYRLRTNVADSRNIGFESLIEADLLKAFTQGASKYKLMAYTNFSLINARYIHTDNTAIKDKEVEFVPPLLFRTGLSFGNKTFNTSLQYAYVAQHFSDATNAESTPTAVDGIVPAYQIVDFSASYNWKWFTLSGSINNLMNEKYFTRRADGYPGPGILPSDPRTYYMTLQFKL</sequence>
<proteinExistence type="inferred from homology"/>
<dbReference type="InterPro" id="IPR039426">
    <property type="entry name" value="TonB-dep_rcpt-like"/>
</dbReference>
<dbReference type="eggNOG" id="COG4772">
    <property type="taxonomic scope" value="Bacteria"/>
</dbReference>
<dbReference type="KEGG" id="phe:Phep_1328"/>
<dbReference type="EMBL" id="CP001681">
    <property type="protein sequence ID" value="ACU03543.1"/>
    <property type="molecule type" value="Genomic_DNA"/>
</dbReference>
<evidence type="ECO:0000256" key="5">
    <source>
        <dbReference type="ARBA" id="ARBA00023077"/>
    </source>
</evidence>
<organism evidence="12 13">
    <name type="scientific">Pedobacter heparinus (strain ATCC 13125 / DSM 2366 / CIP 104194 / JCM 7457 / NBRC 12017 / NCIMB 9290 / NRRL B-14731 / HIM 762-3)</name>
    <dbReference type="NCBI Taxonomy" id="485917"/>
    <lineage>
        <taxon>Bacteria</taxon>
        <taxon>Pseudomonadati</taxon>
        <taxon>Bacteroidota</taxon>
        <taxon>Sphingobacteriia</taxon>
        <taxon>Sphingobacteriales</taxon>
        <taxon>Sphingobacteriaceae</taxon>
        <taxon>Pedobacter</taxon>
    </lineage>
</organism>
<keyword evidence="13" id="KW-1185">Reference proteome</keyword>
<dbReference type="InterPro" id="IPR036942">
    <property type="entry name" value="Beta-barrel_TonB_sf"/>
</dbReference>
<evidence type="ECO:0000256" key="7">
    <source>
        <dbReference type="ARBA" id="ARBA00023237"/>
    </source>
</evidence>
<keyword evidence="4 8" id="KW-0812">Transmembrane</keyword>
<feature type="domain" description="TonB-dependent receptor plug" evidence="11">
    <location>
        <begin position="132"/>
        <end position="232"/>
    </location>
</feature>